<evidence type="ECO:0000256" key="1">
    <source>
        <dbReference type="ARBA" id="ARBA00005725"/>
    </source>
</evidence>
<dbReference type="OrthoDB" id="419598at2759"/>
<protein>
    <recommendedName>
        <fullName evidence="4">NmrA-like domain-containing protein</fullName>
    </recommendedName>
</protein>
<name>A0A9P5H9L2_9HYPO</name>
<sequence>MRVVIAGSGDLTRYICEEFAKTAHQLTILTRKHKPQFERPGVTQFITDYTLESLNKGLGDGEVLISTISDCTQSFVDVHSTLLKACQQSSTCKRFIPSEFAGDIESIPDQPAFYYRTREPLRKALREQSDIKWTLVCVGWLIDYVVPAKNRYLKDIGDACPVNLTDGRIVIPGTGKEPVDATWVRDVAKALASLIEAPTWEPYTFISGERTCWNDIVEVIKQRYPDLPTSRKSLYDLIEILQTSKDEDLILEVDQQIYSLSYASSLPQDKVQAQRQKYFPGIHFRTLQEGLAQFDGDANLIL</sequence>
<evidence type="ECO:0000256" key="2">
    <source>
        <dbReference type="ARBA" id="ARBA00022857"/>
    </source>
</evidence>
<dbReference type="InterPro" id="IPR036291">
    <property type="entry name" value="NAD(P)-bd_dom_sf"/>
</dbReference>
<dbReference type="Gene3D" id="3.40.50.720">
    <property type="entry name" value="NAD(P)-binding Rossmann-like Domain"/>
    <property type="match status" value="2"/>
</dbReference>
<dbReference type="PANTHER" id="PTHR47706:SF4">
    <property type="entry name" value="NMRA-LIKE DOMAIN-CONTAINING PROTEIN"/>
    <property type="match status" value="1"/>
</dbReference>
<keyword evidence="3" id="KW-0560">Oxidoreductase</keyword>
<evidence type="ECO:0000259" key="4">
    <source>
        <dbReference type="Pfam" id="PF05368"/>
    </source>
</evidence>
<dbReference type="InterPro" id="IPR051609">
    <property type="entry name" value="NmrA/Isoflavone_reductase-like"/>
</dbReference>
<proteinExistence type="inferred from homology"/>
<keyword evidence="6" id="KW-1185">Reference proteome</keyword>
<dbReference type="PANTHER" id="PTHR47706">
    <property type="entry name" value="NMRA-LIKE FAMILY PROTEIN"/>
    <property type="match status" value="1"/>
</dbReference>
<keyword evidence="2" id="KW-0521">NADP</keyword>
<comment type="similarity">
    <text evidence="1">Belongs to the NmrA-type oxidoreductase family. Isoflavone reductase subfamily.</text>
</comment>
<evidence type="ECO:0000313" key="5">
    <source>
        <dbReference type="EMBL" id="KAF7552840.1"/>
    </source>
</evidence>
<dbReference type="Proteomes" id="UP000722485">
    <property type="component" value="Unassembled WGS sequence"/>
</dbReference>
<evidence type="ECO:0000313" key="6">
    <source>
        <dbReference type="Proteomes" id="UP000722485"/>
    </source>
</evidence>
<dbReference type="EMBL" id="JAANBB010000054">
    <property type="protein sequence ID" value="KAF7552840.1"/>
    <property type="molecule type" value="Genomic_DNA"/>
</dbReference>
<dbReference type="SUPFAM" id="SSF51735">
    <property type="entry name" value="NAD(P)-binding Rossmann-fold domains"/>
    <property type="match status" value="1"/>
</dbReference>
<accession>A0A9P5H9L2</accession>
<comment type="caution">
    <text evidence="5">The sequence shown here is derived from an EMBL/GenBank/DDBJ whole genome shotgun (WGS) entry which is preliminary data.</text>
</comment>
<evidence type="ECO:0000256" key="3">
    <source>
        <dbReference type="ARBA" id="ARBA00023002"/>
    </source>
</evidence>
<feature type="domain" description="NmrA-like" evidence="4">
    <location>
        <begin position="3"/>
        <end position="203"/>
    </location>
</feature>
<organism evidence="5 6">
    <name type="scientific">Cylindrodendrum hubeiense</name>
    <dbReference type="NCBI Taxonomy" id="595255"/>
    <lineage>
        <taxon>Eukaryota</taxon>
        <taxon>Fungi</taxon>
        <taxon>Dikarya</taxon>
        <taxon>Ascomycota</taxon>
        <taxon>Pezizomycotina</taxon>
        <taxon>Sordariomycetes</taxon>
        <taxon>Hypocreomycetidae</taxon>
        <taxon>Hypocreales</taxon>
        <taxon>Nectriaceae</taxon>
        <taxon>Cylindrodendrum</taxon>
    </lineage>
</organism>
<dbReference type="Gene3D" id="3.90.25.10">
    <property type="entry name" value="UDP-galactose 4-epimerase, domain 1"/>
    <property type="match status" value="1"/>
</dbReference>
<dbReference type="Pfam" id="PF05368">
    <property type="entry name" value="NmrA"/>
    <property type="match status" value="1"/>
</dbReference>
<gene>
    <name evidence="5" type="ORF">G7Z17_g4010</name>
</gene>
<dbReference type="GO" id="GO:0016491">
    <property type="term" value="F:oxidoreductase activity"/>
    <property type="evidence" value="ECO:0007669"/>
    <property type="project" value="UniProtKB-KW"/>
</dbReference>
<reference evidence="5" key="1">
    <citation type="submission" date="2020-03" db="EMBL/GenBank/DDBJ databases">
        <title>Draft Genome Sequence of Cylindrodendrum hubeiense.</title>
        <authorList>
            <person name="Buettner E."/>
            <person name="Kellner H."/>
        </authorList>
    </citation>
    <scope>NUCLEOTIDE SEQUENCE</scope>
    <source>
        <strain evidence="5">IHI 201604</strain>
    </source>
</reference>
<dbReference type="AlphaFoldDB" id="A0A9P5H9L2"/>
<dbReference type="InterPro" id="IPR008030">
    <property type="entry name" value="NmrA-like"/>
</dbReference>